<dbReference type="RefSeq" id="WP_066597338.1">
    <property type="nucleotide sequence ID" value="NZ_CP016282.1"/>
</dbReference>
<dbReference type="OrthoDB" id="5125199at2"/>
<dbReference type="InterPro" id="IPR027381">
    <property type="entry name" value="LytR/CpsA/Psr_C"/>
</dbReference>
<feature type="domain" description="LytR/CpsA/Psr regulator C-terminal" evidence="3">
    <location>
        <begin position="99"/>
        <end position="187"/>
    </location>
</feature>
<proteinExistence type="predicted"/>
<organism evidence="4 5">
    <name type="scientific">Cryobacterium arcticum</name>
    <dbReference type="NCBI Taxonomy" id="670052"/>
    <lineage>
        <taxon>Bacteria</taxon>
        <taxon>Bacillati</taxon>
        <taxon>Actinomycetota</taxon>
        <taxon>Actinomycetes</taxon>
        <taxon>Micrococcales</taxon>
        <taxon>Microbacteriaceae</taxon>
        <taxon>Cryobacterium</taxon>
    </lineage>
</organism>
<evidence type="ECO:0000259" key="3">
    <source>
        <dbReference type="Pfam" id="PF13399"/>
    </source>
</evidence>
<dbReference type="KEGG" id="cart:PA27867_2792"/>
<keyword evidence="2" id="KW-0472">Membrane</keyword>
<feature type="region of interest" description="Disordered" evidence="1">
    <location>
        <begin position="69"/>
        <end position="97"/>
    </location>
</feature>
<evidence type="ECO:0000256" key="1">
    <source>
        <dbReference type="SAM" id="MobiDB-lite"/>
    </source>
</evidence>
<accession>A0A1B1BMH1</accession>
<dbReference type="STRING" id="670052.PA27867_2792"/>
<feature type="transmembrane region" description="Helical" evidence="2">
    <location>
        <begin position="34"/>
        <end position="57"/>
    </location>
</feature>
<keyword evidence="5" id="KW-1185">Reference proteome</keyword>
<name>A0A1B1BMH1_9MICO</name>
<evidence type="ECO:0000313" key="5">
    <source>
        <dbReference type="Proteomes" id="UP000092582"/>
    </source>
</evidence>
<keyword evidence="2" id="KW-1133">Transmembrane helix</keyword>
<dbReference type="PANTHER" id="PTHR33392:SF6">
    <property type="entry name" value="POLYISOPRENYL-TEICHOIC ACID--PEPTIDOGLYCAN TEICHOIC ACID TRANSFERASE TAGU"/>
    <property type="match status" value="1"/>
</dbReference>
<dbReference type="Pfam" id="PF13399">
    <property type="entry name" value="LytR_C"/>
    <property type="match status" value="1"/>
</dbReference>
<dbReference type="Gene3D" id="3.30.70.2390">
    <property type="match status" value="1"/>
</dbReference>
<dbReference type="Proteomes" id="UP000092582">
    <property type="component" value="Chromosome 1"/>
</dbReference>
<reference evidence="4 5" key="1">
    <citation type="submission" date="2016-06" db="EMBL/GenBank/DDBJ databases">
        <title>Genome sequencing of Cryobacterium arcticum PAMC 27867.</title>
        <authorList>
            <person name="Lee J."/>
            <person name="Kim O.-S."/>
        </authorList>
    </citation>
    <scope>NUCLEOTIDE SEQUENCE [LARGE SCALE GENOMIC DNA]</scope>
    <source>
        <strain evidence="4 5">PAMC 27867</strain>
    </source>
</reference>
<evidence type="ECO:0000313" key="4">
    <source>
        <dbReference type="EMBL" id="ANP73731.1"/>
    </source>
</evidence>
<protein>
    <recommendedName>
        <fullName evidence="3">LytR/CpsA/Psr regulator C-terminal domain-containing protein</fullName>
    </recommendedName>
</protein>
<gene>
    <name evidence="4" type="ORF">PA27867_2792</name>
</gene>
<keyword evidence="2" id="KW-0812">Transmembrane</keyword>
<dbReference type="InterPro" id="IPR050922">
    <property type="entry name" value="LytR/CpsA/Psr_CW_biosynth"/>
</dbReference>
<sequence length="192" mass="19756">MPTSYPKDRFDDLPHKLDRVGAHRAPGRKGRRWVAFWWALAATALLVGVGAVGLTVLNNRLNFTIPGISSETSTGTEAATEAPTAEAVPTAEPTTDPDASVTVLNGTATSGVARSVGELLTDSGWSVGTMSDADTEDITTTTVYYADPSLEGAARGVAALLPGSAILLSSDFAGSDATLTVVVGTDYAMPEG</sequence>
<dbReference type="EMBL" id="CP016282">
    <property type="protein sequence ID" value="ANP73731.1"/>
    <property type="molecule type" value="Genomic_DNA"/>
</dbReference>
<evidence type="ECO:0000256" key="2">
    <source>
        <dbReference type="SAM" id="Phobius"/>
    </source>
</evidence>
<dbReference type="AlphaFoldDB" id="A0A1B1BMH1"/>
<dbReference type="PANTHER" id="PTHR33392">
    <property type="entry name" value="POLYISOPRENYL-TEICHOIC ACID--PEPTIDOGLYCAN TEICHOIC ACID TRANSFERASE TAGU"/>
    <property type="match status" value="1"/>
</dbReference>